<feature type="transmembrane region" description="Helical" evidence="7">
    <location>
        <begin position="343"/>
        <end position="364"/>
    </location>
</feature>
<comment type="caution">
    <text evidence="9">The sequence shown here is derived from an EMBL/GenBank/DDBJ whole genome shotgun (WGS) entry which is preliminary data.</text>
</comment>
<dbReference type="GO" id="GO:0005886">
    <property type="term" value="C:plasma membrane"/>
    <property type="evidence" value="ECO:0007669"/>
    <property type="project" value="TreeGrafter"/>
</dbReference>
<dbReference type="PANTHER" id="PTHR10783:SF103">
    <property type="entry name" value="SOLUTE CARRIER FAMILY 53 MEMBER 1"/>
    <property type="match status" value="1"/>
</dbReference>
<gene>
    <name evidence="9" type="ORF">CYMTET_20686</name>
</gene>
<dbReference type="GO" id="GO:0005794">
    <property type="term" value="C:Golgi apparatus"/>
    <property type="evidence" value="ECO:0007669"/>
    <property type="project" value="TreeGrafter"/>
</dbReference>
<dbReference type="AlphaFoldDB" id="A0AAE0G3K0"/>
<evidence type="ECO:0000256" key="4">
    <source>
        <dbReference type="ARBA" id="ARBA00022989"/>
    </source>
</evidence>
<feature type="region of interest" description="Disordered" evidence="6">
    <location>
        <begin position="162"/>
        <end position="190"/>
    </location>
</feature>
<protein>
    <recommendedName>
        <fullName evidence="8">SPX domain-containing protein</fullName>
    </recommendedName>
</protein>
<comment type="similarity">
    <text evidence="2">Belongs to the SYG1 (TC 2.A.94) family.</text>
</comment>
<evidence type="ECO:0000313" key="9">
    <source>
        <dbReference type="EMBL" id="KAK3270940.1"/>
    </source>
</evidence>
<dbReference type="PANTHER" id="PTHR10783">
    <property type="entry name" value="XENOTROPIC AND POLYTROPIC RETROVIRUS RECEPTOR 1-RELATED"/>
    <property type="match status" value="1"/>
</dbReference>
<dbReference type="InterPro" id="IPR004342">
    <property type="entry name" value="EXS_C"/>
</dbReference>
<keyword evidence="4 7" id="KW-1133">Transmembrane helix</keyword>
<dbReference type="GO" id="GO:0006817">
    <property type="term" value="P:phosphate ion transport"/>
    <property type="evidence" value="ECO:0007669"/>
    <property type="project" value="TreeGrafter"/>
</dbReference>
<evidence type="ECO:0000256" key="2">
    <source>
        <dbReference type="ARBA" id="ARBA00009665"/>
    </source>
</evidence>
<dbReference type="InterPro" id="IPR004331">
    <property type="entry name" value="SPX_dom"/>
</dbReference>
<dbReference type="EMBL" id="LGRX02010120">
    <property type="protein sequence ID" value="KAK3270940.1"/>
    <property type="molecule type" value="Genomic_DNA"/>
</dbReference>
<dbReference type="PROSITE" id="PS51382">
    <property type="entry name" value="SPX"/>
    <property type="match status" value="1"/>
</dbReference>
<name>A0AAE0G3K0_9CHLO</name>
<feature type="domain" description="SPX" evidence="8">
    <location>
        <begin position="2"/>
        <end position="240"/>
    </location>
</feature>
<keyword evidence="10" id="KW-1185">Reference proteome</keyword>
<feature type="non-terminal residue" evidence="9">
    <location>
        <position position="459"/>
    </location>
</feature>
<keyword evidence="3 7" id="KW-0812">Transmembrane</keyword>
<organism evidence="9 10">
    <name type="scientific">Cymbomonas tetramitiformis</name>
    <dbReference type="NCBI Taxonomy" id="36881"/>
    <lineage>
        <taxon>Eukaryota</taxon>
        <taxon>Viridiplantae</taxon>
        <taxon>Chlorophyta</taxon>
        <taxon>Pyramimonadophyceae</taxon>
        <taxon>Pyramimonadales</taxon>
        <taxon>Pyramimonadaceae</taxon>
        <taxon>Cymbomonas</taxon>
    </lineage>
</organism>
<evidence type="ECO:0000256" key="7">
    <source>
        <dbReference type="SAM" id="Phobius"/>
    </source>
</evidence>
<reference evidence="9 10" key="1">
    <citation type="journal article" date="2015" name="Genome Biol. Evol.">
        <title>Comparative Genomics of a Bacterivorous Green Alga Reveals Evolutionary Causalities and Consequences of Phago-Mixotrophic Mode of Nutrition.</title>
        <authorList>
            <person name="Burns J.A."/>
            <person name="Paasch A."/>
            <person name="Narechania A."/>
            <person name="Kim E."/>
        </authorList>
    </citation>
    <scope>NUCLEOTIDE SEQUENCE [LARGE SCALE GENOMIC DNA]</scope>
    <source>
        <strain evidence="9 10">PLY_AMNH</strain>
    </source>
</reference>
<accession>A0AAE0G3K0</accession>
<dbReference type="Proteomes" id="UP001190700">
    <property type="component" value="Unassembled WGS sequence"/>
</dbReference>
<feature type="compositionally biased region" description="Polar residues" evidence="6">
    <location>
        <begin position="162"/>
        <end position="181"/>
    </location>
</feature>
<dbReference type="GO" id="GO:0000822">
    <property type="term" value="F:inositol hexakisphosphate binding"/>
    <property type="evidence" value="ECO:0007669"/>
    <property type="project" value="TreeGrafter"/>
</dbReference>
<keyword evidence="5 7" id="KW-0472">Membrane</keyword>
<evidence type="ECO:0000256" key="5">
    <source>
        <dbReference type="ARBA" id="ARBA00023136"/>
    </source>
</evidence>
<evidence type="ECO:0000256" key="1">
    <source>
        <dbReference type="ARBA" id="ARBA00004141"/>
    </source>
</evidence>
<evidence type="ECO:0000259" key="8">
    <source>
        <dbReference type="PROSITE" id="PS51382"/>
    </source>
</evidence>
<evidence type="ECO:0000256" key="6">
    <source>
        <dbReference type="SAM" id="MobiDB-lite"/>
    </source>
</evidence>
<proteinExistence type="inferred from homology"/>
<dbReference type="Pfam" id="PF03124">
    <property type="entry name" value="EXS"/>
    <property type="match status" value="1"/>
</dbReference>
<evidence type="ECO:0000313" key="10">
    <source>
        <dbReference type="Proteomes" id="UP001190700"/>
    </source>
</evidence>
<sequence>MVHFHKRLLKNRRAKWVAHYLQYKRLKNILKAANTLPWFLRRNCCDLWKHLFSKACDAEENALPLLASTDQTEGDTALIQHQKEKIQEFEEVIRKDFRLVQEFYSDQFELLRAEYRSMLRYVRRRESFQNVMDLDPDQELETSEAATAESCCDGSFGIPSASAENAPSITPSAKCTPNMSSPHPELHEQERENLRRSWTKLFEEVAHLRDFGTLNGTGFYKILKKCVKNFPQHGRSLSEELQPELEASCLCQARDLHDFMRELETEYAAHFCQHNEELARALLHMSVSPKFSASSFRSGIRYGILLVLQIWVLWDFKVDYKYLHQVGDTRSHEDLDFDDFAPVYRSIACMLLLLWLWGVNLWIWDRRHINYPVIFNMDPNVVDEVNAESCFEWASSLTIIYLANILVVFKGYRGALPVDSDCEWLTLAMFVYMLIQGCRYMGRSILRTLCNVVIAPFGQ</sequence>
<dbReference type="GO" id="GO:0016036">
    <property type="term" value="P:cellular response to phosphate starvation"/>
    <property type="evidence" value="ECO:0007669"/>
    <property type="project" value="TreeGrafter"/>
</dbReference>
<comment type="subcellular location">
    <subcellularLocation>
        <location evidence="1">Membrane</location>
        <topology evidence="1">Multi-pass membrane protein</topology>
    </subcellularLocation>
</comment>
<evidence type="ECO:0000256" key="3">
    <source>
        <dbReference type="ARBA" id="ARBA00022692"/>
    </source>
</evidence>